<keyword evidence="1" id="KW-0472">Membrane</keyword>
<dbReference type="OMA" id="STRINYE"/>
<sequence length="122" mass="13730">MGIERIPILIEITVIVLAIVGGIEYFKFSTRMNYDWFHCTAQITQVPGTEIVKATAIGGPSCDARGQLKTITKKLTRKYDPNHQSYVFCLKEDDKEGVIGYVANTTDEALLTQNYCSNVIHW</sequence>
<dbReference type="AlphaFoldDB" id="A0A061AVX6"/>
<feature type="transmembrane region" description="Helical" evidence="1">
    <location>
        <begin position="6"/>
        <end position="26"/>
    </location>
</feature>
<keyword evidence="4" id="KW-1185">Reference proteome</keyword>
<evidence type="ECO:0000313" key="3">
    <source>
        <dbReference type="EMBL" id="ONH65257.1"/>
    </source>
</evidence>
<evidence type="ECO:0000256" key="1">
    <source>
        <dbReference type="SAM" id="Phobius"/>
    </source>
</evidence>
<reference evidence="2" key="1">
    <citation type="journal article" date="2014" name="Genome Announc.">
        <title>Genome sequence of the yeast Cyberlindnera fabianii (Hansenula fabianii).</title>
        <authorList>
            <person name="Freel K.C."/>
            <person name="Sarilar V."/>
            <person name="Neuveglise C."/>
            <person name="Devillers H."/>
            <person name="Friedrich A."/>
            <person name="Schacherer J."/>
        </authorList>
    </citation>
    <scope>NUCLEOTIDE SEQUENCE</scope>
    <source>
        <strain evidence="2">YJS4271</strain>
    </source>
</reference>
<dbReference type="Proteomes" id="UP000189513">
    <property type="component" value="Unassembled WGS sequence"/>
</dbReference>
<dbReference type="EMBL" id="MPUK01000012">
    <property type="protein sequence ID" value="ONH65257.1"/>
    <property type="molecule type" value="Genomic_DNA"/>
</dbReference>
<proteinExistence type="predicted"/>
<name>A0A061AVX6_CYBFA</name>
<dbReference type="STRING" id="36022.A0A061AVX6"/>
<keyword evidence="1" id="KW-0812">Transmembrane</keyword>
<reference evidence="4" key="2">
    <citation type="journal article" date="2017" name="Genome Announc.">
        <title>Genome sequences of Cyberlindnera fabianii 65, Pichia kudriavzevii 129, and Saccharomyces cerevisiae 131 isolated from fermented masau fruits in Zimbabwe.</title>
        <authorList>
            <person name="van Rijswijck I.M.H."/>
            <person name="Derks M.F.L."/>
            <person name="Abee T."/>
            <person name="de Ridder D."/>
            <person name="Smid E.J."/>
        </authorList>
    </citation>
    <scope>NUCLEOTIDE SEQUENCE [LARGE SCALE GENOMIC DNA]</scope>
    <source>
        <strain evidence="4">65</strain>
    </source>
</reference>
<evidence type="ECO:0000313" key="2">
    <source>
        <dbReference type="EMBL" id="CDR41807.1"/>
    </source>
</evidence>
<dbReference type="OrthoDB" id="3979149at2759"/>
<reference evidence="3" key="3">
    <citation type="submission" date="2017-01" db="EMBL/GenBank/DDBJ databases">
        <authorList>
            <person name="Mah S.A."/>
            <person name="Swanson W.J."/>
            <person name="Moy G.W."/>
            <person name="Vacquier V.D."/>
        </authorList>
    </citation>
    <scope>NUCLEOTIDE SEQUENCE [LARGE SCALE GENOMIC DNA]</scope>
    <source>
        <strain evidence="3">65</strain>
    </source>
</reference>
<dbReference type="VEuPathDB" id="FungiDB:BON22_4821"/>
<protein>
    <submittedName>
        <fullName evidence="2">CYFA0S08e00254g1_1</fullName>
    </submittedName>
    <submittedName>
        <fullName evidence="3">Ceramide synthase subunit LIP1</fullName>
    </submittedName>
</protein>
<dbReference type="EMBL" id="LK052893">
    <property type="protein sequence ID" value="CDR41807.1"/>
    <property type="molecule type" value="Genomic_DNA"/>
</dbReference>
<evidence type="ECO:0000313" key="4">
    <source>
        <dbReference type="Proteomes" id="UP000189513"/>
    </source>
</evidence>
<gene>
    <name evidence="3" type="ORF">BON22_4821</name>
    <name evidence="2" type="ORF">CYFA0S_08e00254g</name>
</gene>
<keyword evidence="1" id="KW-1133">Transmembrane helix</keyword>
<organism evidence="2">
    <name type="scientific">Cyberlindnera fabianii</name>
    <name type="common">Yeast</name>
    <name type="synonym">Hansenula fabianii</name>
    <dbReference type="NCBI Taxonomy" id="36022"/>
    <lineage>
        <taxon>Eukaryota</taxon>
        <taxon>Fungi</taxon>
        <taxon>Dikarya</taxon>
        <taxon>Ascomycota</taxon>
        <taxon>Saccharomycotina</taxon>
        <taxon>Saccharomycetes</taxon>
        <taxon>Phaffomycetales</taxon>
        <taxon>Phaffomycetaceae</taxon>
        <taxon>Cyberlindnera</taxon>
    </lineage>
</organism>
<accession>A0A061AVX6</accession>